<dbReference type="InterPro" id="IPR025951">
    <property type="entry name" value="GXWXG_dom"/>
</dbReference>
<dbReference type="Proteomes" id="UP000245507">
    <property type="component" value="Unassembled WGS sequence"/>
</dbReference>
<organism evidence="3 4">
    <name type="scientific">Nocardioides silvaticus</name>
    <dbReference type="NCBI Taxonomy" id="2201891"/>
    <lineage>
        <taxon>Bacteria</taxon>
        <taxon>Bacillati</taxon>
        <taxon>Actinomycetota</taxon>
        <taxon>Actinomycetes</taxon>
        <taxon>Propionibacteriales</taxon>
        <taxon>Nocardioidaceae</taxon>
        <taxon>Nocardioides</taxon>
    </lineage>
</organism>
<dbReference type="EMBL" id="QGDD01000012">
    <property type="protein sequence ID" value="PWN00996.1"/>
    <property type="molecule type" value="Genomic_DNA"/>
</dbReference>
<name>A0A316TMM3_9ACTN</name>
<keyword evidence="4" id="KW-1185">Reference proteome</keyword>
<protein>
    <recommendedName>
        <fullName evidence="5">DUF4334 domain-containing protein</fullName>
    </recommendedName>
</protein>
<dbReference type="Gene3D" id="2.40.128.580">
    <property type="entry name" value="GXWXG domain"/>
    <property type="match status" value="1"/>
</dbReference>
<evidence type="ECO:0000259" key="1">
    <source>
        <dbReference type="Pfam" id="PF14231"/>
    </source>
</evidence>
<dbReference type="Pfam" id="PF14231">
    <property type="entry name" value="GXWXG"/>
    <property type="match status" value="1"/>
</dbReference>
<dbReference type="AlphaFoldDB" id="A0A316TMM3"/>
<dbReference type="InterPro" id="IPR025568">
    <property type="entry name" value="DUF4334"/>
</dbReference>
<feature type="domain" description="GXWXG" evidence="1">
    <location>
        <begin position="17"/>
        <end position="71"/>
    </location>
</feature>
<accession>A0A316TMM3</accession>
<proteinExistence type="predicted"/>
<dbReference type="RefSeq" id="WP_109697291.1">
    <property type="nucleotide sequence ID" value="NZ_QGDD01000012.1"/>
</dbReference>
<comment type="caution">
    <text evidence="3">The sequence shown here is derived from an EMBL/GenBank/DDBJ whole genome shotgun (WGS) entry which is preliminary data.</text>
</comment>
<evidence type="ECO:0000259" key="2">
    <source>
        <dbReference type="Pfam" id="PF14232"/>
    </source>
</evidence>
<feature type="domain" description="DUF4334" evidence="2">
    <location>
        <begin position="117"/>
        <end position="170"/>
    </location>
</feature>
<evidence type="ECO:0008006" key="5">
    <source>
        <dbReference type="Google" id="ProtNLM"/>
    </source>
</evidence>
<evidence type="ECO:0000313" key="4">
    <source>
        <dbReference type="Proteomes" id="UP000245507"/>
    </source>
</evidence>
<sequence length="171" mass="18932">MSTLIESFADQAEAASYFDTLPAVRCEEMLGRWKGREVRTGHPMDGMLEASGWWGKQFDGLDEVHPLLFSAPGGGLFAVDPRKVPLALASRIPVSAVRRARGGLGVIKPAIRTSKHRARLRPVEHRGVVTAAMVYDHLPIIDFFRRIDDDNVLGAMDLRGSTPYFFALARD</sequence>
<dbReference type="Pfam" id="PF14232">
    <property type="entry name" value="DUF4334"/>
    <property type="match status" value="1"/>
</dbReference>
<gene>
    <name evidence="3" type="ORF">DJ010_20460</name>
</gene>
<reference evidence="3 4" key="1">
    <citation type="submission" date="2018-05" db="EMBL/GenBank/DDBJ databases">
        <title>Nocardioides silvaticus genome.</title>
        <authorList>
            <person name="Li C."/>
            <person name="Wang G."/>
        </authorList>
    </citation>
    <scope>NUCLEOTIDE SEQUENCE [LARGE SCALE GENOMIC DNA]</scope>
    <source>
        <strain evidence="3 4">CCTCC AB 2018079</strain>
    </source>
</reference>
<dbReference type="OrthoDB" id="8905397at2"/>
<evidence type="ECO:0000313" key="3">
    <source>
        <dbReference type="EMBL" id="PWN00996.1"/>
    </source>
</evidence>